<gene>
    <name evidence="6" type="ORF">G6F64_005603</name>
</gene>
<protein>
    <recommendedName>
        <fullName evidence="5">NodB homology domain-containing protein</fullName>
    </recommendedName>
</protein>
<dbReference type="InterPro" id="IPR002509">
    <property type="entry name" value="NODB_dom"/>
</dbReference>
<dbReference type="Gene3D" id="3.20.20.370">
    <property type="entry name" value="Glycoside hydrolase/deacetylase"/>
    <property type="match status" value="1"/>
</dbReference>
<keyword evidence="1" id="KW-0479">Metal-binding</keyword>
<reference evidence="6" key="1">
    <citation type="journal article" date="2020" name="Microb. Genom.">
        <title>Genetic diversity of clinical and environmental Mucorales isolates obtained from an investigation of mucormycosis cases among solid organ transplant recipients.</title>
        <authorList>
            <person name="Nguyen M.H."/>
            <person name="Kaul D."/>
            <person name="Muto C."/>
            <person name="Cheng S.J."/>
            <person name="Richter R.A."/>
            <person name="Bruno V.M."/>
            <person name="Liu G."/>
            <person name="Beyhan S."/>
            <person name="Sundermann A.J."/>
            <person name="Mounaud S."/>
            <person name="Pasculle A.W."/>
            <person name="Nierman W.C."/>
            <person name="Driscoll E."/>
            <person name="Cumbie R."/>
            <person name="Clancy C.J."/>
            <person name="Dupont C.L."/>
        </authorList>
    </citation>
    <scope>NUCLEOTIDE SEQUENCE</scope>
    <source>
        <strain evidence="6">GL11</strain>
    </source>
</reference>
<evidence type="ECO:0000256" key="1">
    <source>
        <dbReference type="ARBA" id="ARBA00022723"/>
    </source>
</evidence>
<dbReference type="AlphaFoldDB" id="A0A9P6XAI6"/>
<name>A0A9P6XAI6_RHIOR</name>
<dbReference type="InterPro" id="IPR011330">
    <property type="entry name" value="Glyco_hydro/deAcase_b/a-brl"/>
</dbReference>
<evidence type="ECO:0000256" key="2">
    <source>
        <dbReference type="ARBA" id="ARBA00022801"/>
    </source>
</evidence>
<organism evidence="6 7">
    <name type="scientific">Rhizopus oryzae</name>
    <name type="common">Mucormycosis agent</name>
    <name type="synonym">Rhizopus arrhizus var. delemar</name>
    <dbReference type="NCBI Taxonomy" id="64495"/>
    <lineage>
        <taxon>Eukaryota</taxon>
        <taxon>Fungi</taxon>
        <taxon>Fungi incertae sedis</taxon>
        <taxon>Mucoromycota</taxon>
        <taxon>Mucoromycotina</taxon>
        <taxon>Mucoromycetes</taxon>
        <taxon>Mucorales</taxon>
        <taxon>Mucorineae</taxon>
        <taxon>Rhizopodaceae</taxon>
        <taxon>Rhizopus</taxon>
    </lineage>
</organism>
<evidence type="ECO:0000259" key="5">
    <source>
        <dbReference type="PROSITE" id="PS51677"/>
    </source>
</evidence>
<sequence>MYYQLFILASVALATVNAKPGSGSSTKTTSTIKFTETYPDAGSVPTPKPEWLELINNANITKAPVYKNINDLGPQPEKEGEDPYCDWTFTGCFGKDDLYQCPKGEWALTYDDGPSEHSPKLYDYLDKMNVKATFFMVGGQVVKFPEHALRAYKSGHEIAMHTWSHSYMTTLTNEQIVAELKWNELAIKEATGVAPKYFRPPYGDIDNRVRDVAAALGFIPIIWNHDTNDWAAASSPKTFKESWIDGNVTKWAHEAKKAKVGGISLEHDLYEKTVNAAIRILPTLQKAYKLTPAGLCNKVEMYKDNSTSTNATTSAASSAVPSAVPSASPAAAEAGTTTINLDASSAPATPAPEAPAPAAAAADADAKADSVPIAANVVTNSGASLTTTSTVGLSVAAAVVFALI</sequence>
<dbReference type="Proteomes" id="UP000716291">
    <property type="component" value="Unassembled WGS sequence"/>
</dbReference>
<dbReference type="PANTHER" id="PTHR10587">
    <property type="entry name" value="GLYCOSYL TRANSFERASE-RELATED"/>
    <property type="match status" value="1"/>
</dbReference>
<dbReference type="GO" id="GO:0046872">
    <property type="term" value="F:metal ion binding"/>
    <property type="evidence" value="ECO:0007669"/>
    <property type="project" value="UniProtKB-KW"/>
</dbReference>
<dbReference type="OrthoDB" id="407355at2759"/>
<evidence type="ECO:0000256" key="3">
    <source>
        <dbReference type="SAM" id="MobiDB-lite"/>
    </source>
</evidence>
<dbReference type="SUPFAM" id="SSF88713">
    <property type="entry name" value="Glycoside hydrolase/deacetylase"/>
    <property type="match status" value="1"/>
</dbReference>
<dbReference type="PROSITE" id="PS51677">
    <property type="entry name" value="NODB"/>
    <property type="match status" value="1"/>
</dbReference>
<feature type="signal peptide" evidence="4">
    <location>
        <begin position="1"/>
        <end position="18"/>
    </location>
</feature>
<comment type="caution">
    <text evidence="6">The sequence shown here is derived from an EMBL/GenBank/DDBJ whole genome shotgun (WGS) entry which is preliminary data.</text>
</comment>
<feature type="region of interest" description="Disordered" evidence="3">
    <location>
        <begin position="308"/>
        <end position="362"/>
    </location>
</feature>
<dbReference type="EMBL" id="JAANQT010000694">
    <property type="protein sequence ID" value="KAG1309043.1"/>
    <property type="molecule type" value="Genomic_DNA"/>
</dbReference>
<accession>A0A9P6XAI6</accession>
<dbReference type="PANTHER" id="PTHR10587:SF133">
    <property type="entry name" value="CHITIN DEACETYLASE 1-RELATED"/>
    <property type="match status" value="1"/>
</dbReference>
<evidence type="ECO:0000313" key="7">
    <source>
        <dbReference type="Proteomes" id="UP000716291"/>
    </source>
</evidence>
<proteinExistence type="predicted"/>
<keyword evidence="7" id="KW-1185">Reference proteome</keyword>
<evidence type="ECO:0000256" key="4">
    <source>
        <dbReference type="SAM" id="SignalP"/>
    </source>
</evidence>
<feature type="compositionally biased region" description="Low complexity" evidence="3">
    <location>
        <begin position="308"/>
        <end position="348"/>
    </location>
</feature>
<dbReference type="GO" id="GO:0005975">
    <property type="term" value="P:carbohydrate metabolic process"/>
    <property type="evidence" value="ECO:0007669"/>
    <property type="project" value="InterPro"/>
</dbReference>
<dbReference type="GO" id="GO:0016020">
    <property type="term" value="C:membrane"/>
    <property type="evidence" value="ECO:0007669"/>
    <property type="project" value="TreeGrafter"/>
</dbReference>
<feature type="chain" id="PRO_5040305798" description="NodB homology domain-containing protein" evidence="4">
    <location>
        <begin position="19"/>
        <end position="404"/>
    </location>
</feature>
<feature type="domain" description="NodB homology" evidence="5">
    <location>
        <begin position="104"/>
        <end position="298"/>
    </location>
</feature>
<dbReference type="InterPro" id="IPR050248">
    <property type="entry name" value="Polysacc_deacetylase_ArnD"/>
</dbReference>
<evidence type="ECO:0000313" key="6">
    <source>
        <dbReference type="EMBL" id="KAG1309043.1"/>
    </source>
</evidence>
<keyword evidence="4" id="KW-0732">Signal</keyword>
<dbReference type="GO" id="GO:0004099">
    <property type="term" value="F:chitin deacetylase activity"/>
    <property type="evidence" value="ECO:0007669"/>
    <property type="project" value="TreeGrafter"/>
</dbReference>
<dbReference type="Pfam" id="PF01522">
    <property type="entry name" value="Polysacc_deac_1"/>
    <property type="match status" value="1"/>
</dbReference>
<keyword evidence="2" id="KW-0378">Hydrolase</keyword>
<dbReference type="GO" id="GO:0009272">
    <property type="term" value="P:fungal-type cell wall biogenesis"/>
    <property type="evidence" value="ECO:0007669"/>
    <property type="project" value="UniProtKB-ARBA"/>
</dbReference>